<dbReference type="AlphaFoldDB" id="A0AAP4X1M5"/>
<dbReference type="Gene3D" id="3.60.10.10">
    <property type="entry name" value="Endonuclease/exonuclease/phosphatase"/>
    <property type="match status" value="1"/>
</dbReference>
<name>A0AAP4X1M5_9GAMM</name>
<dbReference type="PANTHER" id="PTHR14859">
    <property type="entry name" value="CALCOFLUOR WHITE HYPERSENSITIVE PROTEIN PRECURSOR"/>
    <property type="match status" value="1"/>
</dbReference>
<proteinExistence type="predicted"/>
<sequence length="245" mass="27273">MQVGIHTAAWHHYVTRGWQHVLPHPMRRKRLELIAAAITPYDIVGLQEVDGGSFRSGNVNQVDSLAETAEFPHRYQQLNRNLGRLAQHSNGLLSRLPISHLEEHSLPGTLPGRGAIHARFGEGEHALHVFVTHLALGARIQHRQLQYLGELIAPLKHVIVMGDLNCTLSQLRQHKAFSEALDSRPSKAINSYPAWQPRRGLDHILVSSTLRLSHPTTLSHLFSDHLPLAVEVHLPAACRKAIGLA</sequence>
<dbReference type="Pfam" id="PF03372">
    <property type="entry name" value="Exo_endo_phos"/>
    <property type="match status" value="1"/>
</dbReference>
<accession>A0AAP4X1M5</accession>
<keyword evidence="2" id="KW-0255">Endonuclease</keyword>
<dbReference type="InterPro" id="IPR051916">
    <property type="entry name" value="GPI-anchor_lipid_remodeler"/>
</dbReference>
<dbReference type="GO" id="GO:0004519">
    <property type="term" value="F:endonuclease activity"/>
    <property type="evidence" value="ECO:0007669"/>
    <property type="project" value="UniProtKB-KW"/>
</dbReference>
<keyword evidence="2" id="KW-0540">Nuclease</keyword>
<dbReference type="GO" id="GO:0016020">
    <property type="term" value="C:membrane"/>
    <property type="evidence" value="ECO:0007669"/>
    <property type="project" value="GOC"/>
</dbReference>
<feature type="domain" description="Endonuclease/exonuclease/phosphatase" evidence="1">
    <location>
        <begin position="29"/>
        <end position="225"/>
    </location>
</feature>
<evidence type="ECO:0000259" key="1">
    <source>
        <dbReference type="Pfam" id="PF03372"/>
    </source>
</evidence>
<gene>
    <name evidence="2" type="ORF">Q4535_08795</name>
</gene>
<organism evidence="2 3">
    <name type="scientific">Cobetia amphilecti</name>
    <dbReference type="NCBI Taxonomy" id="1055104"/>
    <lineage>
        <taxon>Bacteria</taxon>
        <taxon>Pseudomonadati</taxon>
        <taxon>Pseudomonadota</taxon>
        <taxon>Gammaproteobacteria</taxon>
        <taxon>Oceanospirillales</taxon>
        <taxon>Halomonadaceae</taxon>
        <taxon>Cobetia</taxon>
    </lineage>
</organism>
<keyword evidence="2" id="KW-0378">Hydrolase</keyword>
<dbReference type="GO" id="GO:0006506">
    <property type="term" value="P:GPI anchor biosynthetic process"/>
    <property type="evidence" value="ECO:0007669"/>
    <property type="project" value="TreeGrafter"/>
</dbReference>
<reference evidence="2" key="1">
    <citation type="submission" date="2023-07" db="EMBL/GenBank/DDBJ databases">
        <title>Genome content predicts the carbon catabolic preferences of heterotrophic bacteria.</title>
        <authorList>
            <person name="Gralka M."/>
        </authorList>
    </citation>
    <scope>NUCLEOTIDE SEQUENCE</scope>
    <source>
        <strain evidence="2">C2R13</strain>
    </source>
</reference>
<dbReference type="SUPFAM" id="SSF56219">
    <property type="entry name" value="DNase I-like"/>
    <property type="match status" value="1"/>
</dbReference>
<dbReference type="InterPro" id="IPR005135">
    <property type="entry name" value="Endo/exonuclease/phosphatase"/>
</dbReference>
<dbReference type="Proteomes" id="UP001170481">
    <property type="component" value="Unassembled WGS sequence"/>
</dbReference>
<dbReference type="EMBL" id="JAUORK010000009">
    <property type="protein sequence ID" value="MDO6672218.1"/>
    <property type="molecule type" value="Genomic_DNA"/>
</dbReference>
<dbReference type="InterPro" id="IPR036691">
    <property type="entry name" value="Endo/exonu/phosph_ase_sf"/>
</dbReference>
<protein>
    <submittedName>
        <fullName evidence="2">Endonuclease/exonuclease/phosphatase family protein</fullName>
    </submittedName>
</protein>
<evidence type="ECO:0000313" key="3">
    <source>
        <dbReference type="Proteomes" id="UP001170481"/>
    </source>
</evidence>
<evidence type="ECO:0000313" key="2">
    <source>
        <dbReference type="EMBL" id="MDO6672218.1"/>
    </source>
</evidence>
<dbReference type="PANTHER" id="PTHR14859:SF15">
    <property type="entry name" value="ENDONUCLEASE_EXONUCLEASE_PHOSPHATASE DOMAIN-CONTAINING PROTEIN"/>
    <property type="match status" value="1"/>
</dbReference>
<comment type="caution">
    <text evidence="2">The sequence shown here is derived from an EMBL/GenBank/DDBJ whole genome shotgun (WGS) entry which is preliminary data.</text>
</comment>